<evidence type="ECO:0000256" key="1">
    <source>
        <dbReference type="SAM" id="MobiDB-lite"/>
    </source>
</evidence>
<dbReference type="AlphaFoldDB" id="A0A9R1W4B0"/>
<feature type="region of interest" description="Disordered" evidence="1">
    <location>
        <begin position="58"/>
        <end position="80"/>
    </location>
</feature>
<evidence type="ECO:0000313" key="3">
    <source>
        <dbReference type="Proteomes" id="UP000235145"/>
    </source>
</evidence>
<keyword evidence="3" id="KW-1185">Reference proteome</keyword>
<feature type="region of interest" description="Disordered" evidence="1">
    <location>
        <begin position="112"/>
        <end position="148"/>
    </location>
</feature>
<sequence>MKDNTTTCRSSNPQQIWKISTKIELLASRASAREPHFSGSSGSWDLIRGSRIIPGLQARKHRRYNTHQAGRPRNINCIPSQGEEPVVRRCSRCNSTTHNAATCPTLVLMNQKKARKNSATSGSNTKGKGKGTQRTQETLETHVTQETR</sequence>
<name>A0A9R1W4B0_LACSA</name>
<proteinExistence type="predicted"/>
<reference evidence="2 3" key="1">
    <citation type="journal article" date="2017" name="Nat. Commun.">
        <title>Genome assembly with in vitro proximity ligation data and whole-genome triplication in lettuce.</title>
        <authorList>
            <person name="Reyes-Chin-Wo S."/>
            <person name="Wang Z."/>
            <person name="Yang X."/>
            <person name="Kozik A."/>
            <person name="Arikit S."/>
            <person name="Song C."/>
            <person name="Xia L."/>
            <person name="Froenicke L."/>
            <person name="Lavelle D.O."/>
            <person name="Truco M.J."/>
            <person name="Xia R."/>
            <person name="Zhu S."/>
            <person name="Xu C."/>
            <person name="Xu H."/>
            <person name="Xu X."/>
            <person name="Cox K."/>
            <person name="Korf I."/>
            <person name="Meyers B.C."/>
            <person name="Michelmore R.W."/>
        </authorList>
    </citation>
    <scope>NUCLEOTIDE SEQUENCE [LARGE SCALE GENOMIC DNA]</scope>
    <source>
        <strain evidence="3">cv. Salinas</strain>
        <tissue evidence="2">Seedlings</tissue>
    </source>
</reference>
<protein>
    <submittedName>
        <fullName evidence="2">Uncharacterized protein</fullName>
    </submittedName>
</protein>
<dbReference type="EMBL" id="NBSK02000003">
    <property type="protein sequence ID" value="KAJ0216884.1"/>
    <property type="molecule type" value="Genomic_DNA"/>
</dbReference>
<feature type="compositionally biased region" description="Basic and acidic residues" evidence="1">
    <location>
        <begin position="137"/>
        <end position="148"/>
    </location>
</feature>
<dbReference type="Proteomes" id="UP000235145">
    <property type="component" value="Unassembled WGS sequence"/>
</dbReference>
<accession>A0A9R1W4B0</accession>
<gene>
    <name evidence="2" type="ORF">LSAT_V11C300114430</name>
</gene>
<comment type="caution">
    <text evidence="2">The sequence shown here is derived from an EMBL/GenBank/DDBJ whole genome shotgun (WGS) entry which is preliminary data.</text>
</comment>
<organism evidence="2 3">
    <name type="scientific">Lactuca sativa</name>
    <name type="common">Garden lettuce</name>
    <dbReference type="NCBI Taxonomy" id="4236"/>
    <lineage>
        <taxon>Eukaryota</taxon>
        <taxon>Viridiplantae</taxon>
        <taxon>Streptophyta</taxon>
        <taxon>Embryophyta</taxon>
        <taxon>Tracheophyta</taxon>
        <taxon>Spermatophyta</taxon>
        <taxon>Magnoliopsida</taxon>
        <taxon>eudicotyledons</taxon>
        <taxon>Gunneridae</taxon>
        <taxon>Pentapetalae</taxon>
        <taxon>asterids</taxon>
        <taxon>campanulids</taxon>
        <taxon>Asterales</taxon>
        <taxon>Asteraceae</taxon>
        <taxon>Cichorioideae</taxon>
        <taxon>Cichorieae</taxon>
        <taxon>Lactucinae</taxon>
        <taxon>Lactuca</taxon>
    </lineage>
</organism>
<evidence type="ECO:0000313" key="2">
    <source>
        <dbReference type="EMBL" id="KAJ0216884.1"/>
    </source>
</evidence>